<reference evidence="1" key="1">
    <citation type="submission" date="2016-10" db="EMBL/GenBank/DDBJ databases">
        <authorList>
            <person name="de Groot N.N."/>
        </authorList>
    </citation>
    <scope>NUCLEOTIDE SEQUENCE</scope>
</reference>
<evidence type="ECO:0000313" key="1">
    <source>
        <dbReference type="EMBL" id="SFZ97889.1"/>
    </source>
</evidence>
<sequence>MILEFSLDYRSSSLVYEKIFLRTLKEFDLKGQIAKNDFSLKLYVESDSADKLEEFATKFSTNLPYSIFLNNTEAKMVDEMPQSEFILPDVVKPPLPFCPKCLNEVMDEGDSNYYNIFTECEVCGYGIDGESRSYKKEFEALAKSISESKIVELNTFYGKYFVGLPQKKCNEIPFDLLAYDLATIGKYTNAEEFEITTLGAFEKPFIKLKTNTNFLMSFEDITSELLRFKLADDLILHLLMTELHALGHDLIFITDFEMETDEKFLLVDSETIYEPIEVVASSVDTAIVSGDKGLPEFPINEENVVPYIGSFYSVVKEHKLNDENIAGINISREYGNNIVLYGKKYGLIEYLSLGFSFKSVEDIFNQISSTNESGAKIVENFKNKFPEHYANIENITFENRELNIYGLWGIVAIILNFTKSHDPMNAAEDLEYAAQTFLGTRGPRVDYKLDNIDGKVYLDPLMTIRTAMSFYLADVDKLTLCYGVVESFVEFLTNELDEIKQNMDITSVIATGSLLGNRHIFAKMSKEISANHNIYFNNELPVDGLNMFYGGSSLDN</sequence>
<protein>
    <submittedName>
        <fullName evidence="1">Protein hydE</fullName>
    </submittedName>
</protein>
<accession>A0A1W1ECU4</accession>
<gene>
    <name evidence="1" type="ORF">MNB_SV-5-459</name>
</gene>
<dbReference type="Gene3D" id="3.30.420.40">
    <property type="match status" value="1"/>
</dbReference>
<dbReference type="Gene3D" id="3.90.870.50">
    <property type="match status" value="1"/>
</dbReference>
<proteinExistence type="predicted"/>
<organism evidence="1">
    <name type="scientific">hydrothermal vent metagenome</name>
    <dbReference type="NCBI Taxonomy" id="652676"/>
    <lineage>
        <taxon>unclassified sequences</taxon>
        <taxon>metagenomes</taxon>
        <taxon>ecological metagenomes</taxon>
    </lineage>
</organism>
<dbReference type="EMBL" id="FPKX01000027">
    <property type="protein sequence ID" value="SFZ97889.1"/>
    <property type="molecule type" value="Genomic_DNA"/>
</dbReference>
<name>A0A1W1ECU4_9ZZZZ</name>
<dbReference type="AlphaFoldDB" id="A0A1W1ECU4"/>